<evidence type="ECO:0000256" key="5">
    <source>
        <dbReference type="ARBA" id="ARBA00022692"/>
    </source>
</evidence>
<evidence type="ECO:0000313" key="10">
    <source>
        <dbReference type="Proteomes" id="UP000244069"/>
    </source>
</evidence>
<comment type="subcellular location">
    <subcellularLocation>
        <location evidence="1">Cell outer membrane</location>
    </subcellularLocation>
</comment>
<evidence type="ECO:0000256" key="6">
    <source>
        <dbReference type="ARBA" id="ARBA00023136"/>
    </source>
</evidence>
<organism evidence="9 10">
    <name type="scientific">Allosediminivita pacifica</name>
    <dbReference type="NCBI Taxonomy" id="1267769"/>
    <lineage>
        <taxon>Bacteria</taxon>
        <taxon>Pseudomonadati</taxon>
        <taxon>Pseudomonadota</taxon>
        <taxon>Alphaproteobacteria</taxon>
        <taxon>Rhodobacterales</taxon>
        <taxon>Paracoccaceae</taxon>
        <taxon>Allosediminivita</taxon>
    </lineage>
</organism>
<keyword evidence="4" id="KW-1134">Transmembrane beta strand</keyword>
<dbReference type="SUPFAM" id="SSF56954">
    <property type="entry name" value="Outer membrane efflux proteins (OEP)"/>
    <property type="match status" value="1"/>
</dbReference>
<keyword evidence="7" id="KW-0998">Cell outer membrane</keyword>
<evidence type="ECO:0000256" key="4">
    <source>
        <dbReference type="ARBA" id="ARBA00022452"/>
    </source>
</evidence>
<dbReference type="GO" id="GO:0009279">
    <property type="term" value="C:cell outer membrane"/>
    <property type="evidence" value="ECO:0007669"/>
    <property type="project" value="UniProtKB-SubCell"/>
</dbReference>
<dbReference type="InterPro" id="IPR010130">
    <property type="entry name" value="T1SS_OMP_TolC"/>
</dbReference>
<evidence type="ECO:0000256" key="2">
    <source>
        <dbReference type="ARBA" id="ARBA00007613"/>
    </source>
</evidence>
<dbReference type="OrthoDB" id="9789368at2"/>
<gene>
    <name evidence="9" type="ORF">C8N44_13218</name>
</gene>
<keyword evidence="6" id="KW-0472">Membrane</keyword>
<dbReference type="PANTHER" id="PTHR30026">
    <property type="entry name" value="OUTER MEMBRANE PROTEIN TOLC"/>
    <property type="match status" value="1"/>
</dbReference>
<dbReference type="InterPro" id="IPR051906">
    <property type="entry name" value="TolC-like"/>
</dbReference>
<dbReference type="GO" id="GO:0015288">
    <property type="term" value="F:porin activity"/>
    <property type="evidence" value="ECO:0007669"/>
    <property type="project" value="TreeGrafter"/>
</dbReference>
<evidence type="ECO:0000256" key="3">
    <source>
        <dbReference type="ARBA" id="ARBA00022448"/>
    </source>
</evidence>
<name>A0A2T6ABB6_9RHOB</name>
<feature type="coiled-coil region" evidence="8">
    <location>
        <begin position="221"/>
        <end position="248"/>
    </location>
</feature>
<dbReference type="EMBL" id="QBKN01000032">
    <property type="protein sequence ID" value="PTX41113.1"/>
    <property type="molecule type" value="Genomic_DNA"/>
</dbReference>
<dbReference type="GO" id="GO:1990281">
    <property type="term" value="C:efflux pump complex"/>
    <property type="evidence" value="ECO:0007669"/>
    <property type="project" value="TreeGrafter"/>
</dbReference>
<dbReference type="PANTHER" id="PTHR30026:SF22">
    <property type="entry name" value="OUTER MEMBRANE EFFLUX PROTEIN"/>
    <property type="match status" value="1"/>
</dbReference>
<evidence type="ECO:0000256" key="7">
    <source>
        <dbReference type="ARBA" id="ARBA00023237"/>
    </source>
</evidence>
<proteinExistence type="inferred from homology"/>
<keyword evidence="5" id="KW-0812">Transmembrane</keyword>
<dbReference type="Gene3D" id="1.20.1600.10">
    <property type="entry name" value="Outer membrane efflux proteins (OEP)"/>
    <property type="match status" value="1"/>
</dbReference>
<sequence>MGDGPAPLEAEDSVSKFGNDGTGAVKKAVVLAAGLLFGAGAATAQTTLAEALANAYVESGLIEQNRAVLRAADEDVAQAVAALRPVVSWSSNIRRSFGTTGADQTSSLTGQTSFVERSSVDQTTGISLAAELVLYDAGNRRLNIDLSKESVLATRADLVSVEQQVLLRAVQAFMEVRRALDQVELRQNNTRVITQELRAARERFEVGEVTRTDVALAEARLSGTRSALAAAQGQLEQARAEYEAAVGDAPQRLVAPQGLPSIPPSIEQAQRIALANHPDLEAVQHNVTAAELGVMIAETASKPTVSLRGEYGITENFDNDDYSRSGTITLGASGPIYQGGALPSQVRRARAQRDQARAGLINTSRAIEQRVTNAYASLRVARASIQATRDQVRAATVAFDGVREEATLGQRTTLDVLDAEQELLDARNTLISAQVDETIAAYAVLSAIGELTARSLQLNVPIYDPSAYYSLVKDAPAGLSRQGRELDRVLEAIGR</sequence>
<comment type="caution">
    <text evidence="9">The sequence shown here is derived from an EMBL/GenBank/DDBJ whole genome shotgun (WGS) entry which is preliminary data.</text>
</comment>
<comment type="similarity">
    <text evidence="2">Belongs to the outer membrane factor (OMF) (TC 1.B.17) family.</text>
</comment>
<keyword evidence="3" id="KW-0813">Transport</keyword>
<dbReference type="Pfam" id="PF02321">
    <property type="entry name" value="OEP"/>
    <property type="match status" value="2"/>
</dbReference>
<reference evidence="9 10" key="1">
    <citation type="submission" date="2018-04" db="EMBL/GenBank/DDBJ databases">
        <title>Genomic Encyclopedia of Archaeal and Bacterial Type Strains, Phase II (KMG-II): from individual species to whole genera.</title>
        <authorList>
            <person name="Goeker M."/>
        </authorList>
    </citation>
    <scope>NUCLEOTIDE SEQUENCE [LARGE SCALE GENOMIC DNA]</scope>
    <source>
        <strain evidence="9 10">DSM 29329</strain>
    </source>
</reference>
<keyword evidence="10" id="KW-1185">Reference proteome</keyword>
<dbReference type="Proteomes" id="UP000244069">
    <property type="component" value="Unassembled WGS sequence"/>
</dbReference>
<protein>
    <submittedName>
        <fullName evidence="9">Outer membrane protein</fullName>
    </submittedName>
</protein>
<evidence type="ECO:0000256" key="1">
    <source>
        <dbReference type="ARBA" id="ARBA00004442"/>
    </source>
</evidence>
<dbReference type="GO" id="GO:0015562">
    <property type="term" value="F:efflux transmembrane transporter activity"/>
    <property type="evidence" value="ECO:0007669"/>
    <property type="project" value="InterPro"/>
</dbReference>
<evidence type="ECO:0000313" key="9">
    <source>
        <dbReference type="EMBL" id="PTX41113.1"/>
    </source>
</evidence>
<dbReference type="AlphaFoldDB" id="A0A2T6ABB6"/>
<accession>A0A2T6ABB6</accession>
<dbReference type="NCBIfam" id="TIGR01844">
    <property type="entry name" value="type_I_sec_TolC"/>
    <property type="match status" value="1"/>
</dbReference>
<evidence type="ECO:0000256" key="8">
    <source>
        <dbReference type="SAM" id="Coils"/>
    </source>
</evidence>
<dbReference type="InterPro" id="IPR003423">
    <property type="entry name" value="OMP_efflux"/>
</dbReference>
<keyword evidence="8" id="KW-0175">Coiled coil</keyword>